<feature type="compositionally biased region" description="Basic and acidic residues" evidence="3">
    <location>
        <begin position="854"/>
        <end position="868"/>
    </location>
</feature>
<dbReference type="STRING" id="64571.A0A1Y2G9F4"/>
<dbReference type="FunCoup" id="A0A1Y2G9F4">
    <property type="interactions" value="367"/>
</dbReference>
<feature type="domain" description="SWIRM" evidence="4">
    <location>
        <begin position="125"/>
        <end position="221"/>
    </location>
</feature>
<dbReference type="PANTHER" id="PTHR10742">
    <property type="entry name" value="FLAVIN MONOAMINE OXIDASE"/>
    <property type="match status" value="1"/>
</dbReference>
<organism evidence="5 6">
    <name type="scientific">Lobosporangium transversale</name>
    <dbReference type="NCBI Taxonomy" id="64571"/>
    <lineage>
        <taxon>Eukaryota</taxon>
        <taxon>Fungi</taxon>
        <taxon>Fungi incertae sedis</taxon>
        <taxon>Mucoromycota</taxon>
        <taxon>Mortierellomycotina</taxon>
        <taxon>Mortierellomycetes</taxon>
        <taxon>Mortierellales</taxon>
        <taxon>Mortierellaceae</taxon>
        <taxon>Lobosporangium</taxon>
    </lineage>
</organism>
<dbReference type="RefSeq" id="XP_021876736.1">
    <property type="nucleotide sequence ID" value="XM_022025695.1"/>
</dbReference>
<dbReference type="InterPro" id="IPR050281">
    <property type="entry name" value="Flavin_monoamine_oxidase"/>
</dbReference>
<dbReference type="OrthoDB" id="5046242at2759"/>
<feature type="compositionally biased region" description="Low complexity" evidence="3">
    <location>
        <begin position="97"/>
        <end position="114"/>
    </location>
</feature>
<feature type="compositionally biased region" description="Basic residues" evidence="3">
    <location>
        <begin position="908"/>
        <end position="918"/>
    </location>
</feature>
<keyword evidence="2" id="KW-0560">Oxidoreductase</keyword>
<feature type="compositionally biased region" description="Polar residues" evidence="3">
    <location>
        <begin position="928"/>
        <end position="941"/>
    </location>
</feature>
<dbReference type="Pfam" id="PF13450">
    <property type="entry name" value="NAD_binding_8"/>
    <property type="match status" value="1"/>
</dbReference>
<dbReference type="Gene3D" id="3.50.50.60">
    <property type="entry name" value="FAD/NAD(P)-binding domain"/>
    <property type="match status" value="2"/>
</dbReference>
<feature type="compositionally biased region" description="Low complexity" evidence="3">
    <location>
        <begin position="879"/>
        <end position="907"/>
    </location>
</feature>
<evidence type="ECO:0000313" key="5">
    <source>
        <dbReference type="EMBL" id="ORZ04799.1"/>
    </source>
</evidence>
<feature type="compositionally biased region" description="Low complexity" evidence="3">
    <location>
        <begin position="843"/>
        <end position="853"/>
    </location>
</feature>
<reference evidence="5 6" key="1">
    <citation type="submission" date="2016-07" db="EMBL/GenBank/DDBJ databases">
        <title>Pervasive Adenine N6-methylation of Active Genes in Fungi.</title>
        <authorList>
            <consortium name="DOE Joint Genome Institute"/>
            <person name="Mondo S.J."/>
            <person name="Dannebaum R.O."/>
            <person name="Kuo R.C."/>
            <person name="Labutti K."/>
            <person name="Haridas S."/>
            <person name="Kuo A."/>
            <person name="Salamov A."/>
            <person name="Ahrendt S.R."/>
            <person name="Lipzen A."/>
            <person name="Sullivan W."/>
            <person name="Andreopoulos W.B."/>
            <person name="Clum A."/>
            <person name="Lindquist E."/>
            <person name="Daum C."/>
            <person name="Ramamoorthy G.K."/>
            <person name="Gryganskyi A."/>
            <person name="Culley D."/>
            <person name="Magnuson J.K."/>
            <person name="James T.Y."/>
            <person name="O'Malley M.A."/>
            <person name="Stajich J.E."/>
            <person name="Spatafora J.W."/>
            <person name="Visel A."/>
            <person name="Grigoriev I.V."/>
        </authorList>
    </citation>
    <scope>NUCLEOTIDE SEQUENCE [LARGE SCALE GENOMIC DNA]</scope>
    <source>
        <strain evidence="5 6">NRRL 3116</strain>
    </source>
</reference>
<evidence type="ECO:0000256" key="3">
    <source>
        <dbReference type="SAM" id="MobiDB-lite"/>
    </source>
</evidence>
<dbReference type="InterPro" id="IPR009057">
    <property type="entry name" value="Homeodomain-like_sf"/>
</dbReference>
<comment type="caution">
    <text evidence="5">The sequence shown here is derived from an EMBL/GenBank/DDBJ whole genome shotgun (WGS) entry which is preliminary data.</text>
</comment>
<feature type="compositionally biased region" description="Polar residues" evidence="3">
    <location>
        <begin position="35"/>
        <end position="54"/>
    </location>
</feature>
<accession>A0A1Y2G9F4</accession>
<evidence type="ECO:0000256" key="1">
    <source>
        <dbReference type="ARBA" id="ARBA00005995"/>
    </source>
</evidence>
<dbReference type="SUPFAM" id="SSF46689">
    <property type="entry name" value="Homeodomain-like"/>
    <property type="match status" value="1"/>
</dbReference>
<dbReference type="Gene3D" id="1.10.10.10">
    <property type="entry name" value="Winged helix-like DNA-binding domain superfamily/Winged helix DNA-binding domain"/>
    <property type="match status" value="1"/>
</dbReference>
<dbReference type="InterPro" id="IPR007526">
    <property type="entry name" value="SWIRM"/>
</dbReference>
<dbReference type="SUPFAM" id="SSF51905">
    <property type="entry name" value="FAD/NAD(P)-binding domain"/>
    <property type="match status" value="1"/>
</dbReference>
<feature type="region of interest" description="Disordered" evidence="3">
    <location>
        <begin position="463"/>
        <end position="482"/>
    </location>
</feature>
<evidence type="ECO:0000256" key="2">
    <source>
        <dbReference type="ARBA" id="ARBA00023002"/>
    </source>
</evidence>
<dbReference type="PROSITE" id="PS50934">
    <property type="entry name" value="SWIRM"/>
    <property type="match status" value="1"/>
</dbReference>
<sequence>MNSESHPKTEDQRTRRKTILRHLSTSLGPAWIRSTASLTSNGPSDTGTRSSHQHNIILGKRIRKAVERFNPSSFPPTRSTTNTRSGIQRKRRTMTNSSIHSSISSRSRSQLSDRTSQERTHQQELNNAAHASRLHAHALSAEEFELFQYHLDRSDLANYLKVRNTMLWLWRLSPKEPLTLNKAFEATKDFGLHHGLIAHIYEFLLRSGYINFGACAFQDEGNSVNTSNGTADLEHLATSDGVNTGGHSSTNDIANCEDPSHSIYDQPLLPSENRKTVVVIGSGMAGVAVARQLENLFKYYAWRFAPELPPKVVVLEARSRIGGRMHSMELGTKASSTTTTKLSPSSSSSSLSSLSSLSSSSSLSSIAPRIGPTKHAVDLGAQIITGFENGNPMDIIVRKQLSDLTLHYLVNETCDLFDHRGEVVSKEMDVQCETVFNQILDKACKLRKSSRLPERLVEYLRARRRKDGKGPGRVQSTSSPTLGHSMDFFMETHPDFHSWTNKELELIHWHYANLEFANAAPLDQLSLQHWDQDDDYEFSGPHSMVVQGYGQVPIALSQGLDVRLDMPVSSVKRQAIPVSTLSRSVSKRHHREAIRVQCRDGSSFECTAAVITVPLGVLKSQQIKFSPPLPRWKEQAIQRLGFGLLNKLVLVFDTIFWDPAVELFGYAGSGKSGTSIEKLDLKTYRSSRGKFYMFWNCSHVTDRPILVTLMAGQSAYDSELMSKGELVKEAVETLQLIFPQINPIPTPVETIVTRWSEDEYAQGSYSYVAREATGEDYDLLAKPVDGQLYFAGEATSRQYPATAHGAYLSGLKVAKDILDSLIGPQVVNSGPNLDVKAHRMNNHSDSSSSSKNNTDYDNRVGYDLERRGRSSTTRHSCDNGIRSNSSSSSISSVGSISSSNSSASGRSSRSRSRSRSPRSHLLTMDDAYTSNSPSPSPHSETILTLKSLGHGFMIPRRKGRISRSFIAKFVSERSDDDESEDGV</sequence>
<dbReference type="InterPro" id="IPR036188">
    <property type="entry name" value="FAD/NAD-bd_sf"/>
</dbReference>
<evidence type="ECO:0000259" key="4">
    <source>
        <dbReference type="PROSITE" id="PS50934"/>
    </source>
</evidence>
<feature type="compositionally biased region" description="Low complexity" evidence="3">
    <location>
        <begin position="335"/>
        <end position="365"/>
    </location>
</feature>
<dbReference type="PANTHER" id="PTHR10742:SF386">
    <property type="entry name" value="LYSINE-SPECIFIC HISTONE DEMETHYLASE 1A"/>
    <property type="match status" value="1"/>
</dbReference>
<dbReference type="AlphaFoldDB" id="A0A1Y2G9F4"/>
<dbReference type="GO" id="GO:0050660">
    <property type="term" value="F:flavin adenine dinucleotide binding"/>
    <property type="evidence" value="ECO:0007669"/>
    <property type="project" value="TreeGrafter"/>
</dbReference>
<dbReference type="GO" id="GO:0006338">
    <property type="term" value="P:chromatin remodeling"/>
    <property type="evidence" value="ECO:0007669"/>
    <property type="project" value="TreeGrafter"/>
</dbReference>
<gene>
    <name evidence="5" type="ORF">BCR41DRAFT_362267</name>
</gene>
<feature type="region of interest" description="Disordered" evidence="3">
    <location>
        <begin position="68"/>
        <end position="124"/>
    </location>
</feature>
<dbReference type="SUPFAM" id="SSF54373">
    <property type="entry name" value="FAD-linked reductases, C-terminal domain"/>
    <property type="match status" value="1"/>
</dbReference>
<dbReference type="Proteomes" id="UP000193648">
    <property type="component" value="Unassembled WGS sequence"/>
</dbReference>
<dbReference type="GeneID" id="33567538"/>
<dbReference type="Gene3D" id="3.90.660.10">
    <property type="match status" value="1"/>
</dbReference>
<feature type="region of interest" description="Disordered" evidence="3">
    <location>
        <begin position="833"/>
        <end position="941"/>
    </location>
</feature>
<comment type="similarity">
    <text evidence="1">Belongs to the flavin monoamine oxidase family.</text>
</comment>
<keyword evidence="6" id="KW-1185">Reference proteome</keyword>
<dbReference type="InterPro" id="IPR036388">
    <property type="entry name" value="WH-like_DNA-bd_sf"/>
</dbReference>
<feature type="compositionally biased region" description="Polar residues" evidence="3">
    <location>
        <begin position="70"/>
        <end position="86"/>
    </location>
</feature>
<dbReference type="Pfam" id="PF01593">
    <property type="entry name" value="Amino_oxidase"/>
    <property type="match status" value="1"/>
</dbReference>
<dbReference type="Pfam" id="PF04433">
    <property type="entry name" value="SWIRM"/>
    <property type="match status" value="1"/>
</dbReference>
<protein>
    <submittedName>
        <fullName evidence="5">Flavin-containing amine oxidoreductase-domain containing protein</fullName>
    </submittedName>
</protein>
<dbReference type="GO" id="GO:0016491">
    <property type="term" value="F:oxidoreductase activity"/>
    <property type="evidence" value="ECO:0007669"/>
    <property type="project" value="UniProtKB-KW"/>
</dbReference>
<dbReference type="GO" id="GO:0010468">
    <property type="term" value="P:regulation of gene expression"/>
    <property type="evidence" value="ECO:0007669"/>
    <property type="project" value="UniProtKB-ARBA"/>
</dbReference>
<dbReference type="EMBL" id="MCFF01000054">
    <property type="protein sequence ID" value="ORZ04799.1"/>
    <property type="molecule type" value="Genomic_DNA"/>
</dbReference>
<proteinExistence type="inferred from homology"/>
<feature type="region of interest" description="Disordered" evidence="3">
    <location>
        <begin position="35"/>
        <end position="56"/>
    </location>
</feature>
<dbReference type="InParanoid" id="A0A1Y2G9F4"/>
<dbReference type="InterPro" id="IPR002937">
    <property type="entry name" value="Amino_oxidase"/>
</dbReference>
<evidence type="ECO:0000313" key="6">
    <source>
        <dbReference type="Proteomes" id="UP000193648"/>
    </source>
</evidence>
<dbReference type="GO" id="GO:0003682">
    <property type="term" value="F:chromatin binding"/>
    <property type="evidence" value="ECO:0007669"/>
    <property type="project" value="TreeGrafter"/>
</dbReference>
<feature type="region of interest" description="Disordered" evidence="3">
    <location>
        <begin position="326"/>
        <end position="366"/>
    </location>
</feature>
<name>A0A1Y2G9F4_9FUNG</name>